<dbReference type="Proteomes" id="UP000239590">
    <property type="component" value="Unassembled WGS sequence"/>
</dbReference>
<evidence type="ECO:0008006" key="3">
    <source>
        <dbReference type="Google" id="ProtNLM"/>
    </source>
</evidence>
<gene>
    <name evidence="1" type="ORF">C5O19_05400</name>
</gene>
<dbReference type="PROSITE" id="PS51257">
    <property type="entry name" value="PROKAR_LIPOPROTEIN"/>
    <property type="match status" value="1"/>
</dbReference>
<protein>
    <recommendedName>
        <fullName evidence="3">Lipoprotein</fullName>
    </recommendedName>
</protein>
<dbReference type="EMBL" id="PTRA01000001">
    <property type="protein sequence ID" value="PQA59091.1"/>
    <property type="molecule type" value="Genomic_DNA"/>
</dbReference>
<accession>A0A2S7IMX2</accession>
<comment type="caution">
    <text evidence="1">The sequence shown here is derived from an EMBL/GenBank/DDBJ whole genome shotgun (WGS) entry which is preliminary data.</text>
</comment>
<keyword evidence="2" id="KW-1185">Reference proteome</keyword>
<evidence type="ECO:0000313" key="1">
    <source>
        <dbReference type="EMBL" id="PQA59091.1"/>
    </source>
</evidence>
<proteinExistence type="predicted"/>
<organism evidence="1 2">
    <name type="scientific">Siphonobacter curvatus</name>
    <dbReference type="NCBI Taxonomy" id="2094562"/>
    <lineage>
        <taxon>Bacteria</taxon>
        <taxon>Pseudomonadati</taxon>
        <taxon>Bacteroidota</taxon>
        <taxon>Cytophagia</taxon>
        <taxon>Cytophagales</taxon>
        <taxon>Cytophagaceae</taxon>
        <taxon>Siphonobacter</taxon>
    </lineage>
</organism>
<name>A0A2S7IMX2_9BACT</name>
<evidence type="ECO:0000313" key="2">
    <source>
        <dbReference type="Proteomes" id="UP000239590"/>
    </source>
</evidence>
<reference evidence="2" key="1">
    <citation type="submission" date="2018-02" db="EMBL/GenBank/DDBJ databases">
        <title>Genome sequencing of Solimonas sp. HR-BB.</title>
        <authorList>
            <person name="Lee Y."/>
            <person name="Jeon C.O."/>
        </authorList>
    </citation>
    <scope>NUCLEOTIDE SEQUENCE [LARGE SCALE GENOMIC DNA]</scope>
    <source>
        <strain evidence="2">HR-U</strain>
    </source>
</reference>
<dbReference type="AlphaFoldDB" id="A0A2S7IMX2"/>
<sequence>MIVSMHKRVYCLLVLVFLIACRDSQKATKLNREKIAILSTSEKTFVPTDQDLLLAERLVKERLEVYNAEMKARNVDFAYTTGDSLQYESDTIQFEHYYRQYTLTVNDEGDKVVAMNCLCMLNPFDKEQDSWRKNKVVVRDGGHCFFQISVNISRGIVYGFMINGLA</sequence>